<dbReference type="EMBL" id="JAQNDL010000002">
    <property type="protein sequence ID" value="MDC0719983.1"/>
    <property type="molecule type" value="Genomic_DNA"/>
</dbReference>
<dbReference type="RefSeq" id="WP_272088480.1">
    <property type="nucleotide sequence ID" value="NZ_JAQNDL010000002.1"/>
</dbReference>
<dbReference type="Proteomes" id="UP001221686">
    <property type="component" value="Unassembled WGS sequence"/>
</dbReference>
<proteinExistence type="predicted"/>
<protein>
    <submittedName>
        <fullName evidence="1">Uncharacterized protein</fullName>
    </submittedName>
</protein>
<name>A0ABT5E3H6_9BACT</name>
<keyword evidence="2" id="KW-1185">Reference proteome</keyword>
<organism evidence="1 2">
    <name type="scientific">Nannocystis bainbridge</name>
    <dbReference type="NCBI Taxonomy" id="2995303"/>
    <lineage>
        <taxon>Bacteria</taxon>
        <taxon>Pseudomonadati</taxon>
        <taxon>Myxococcota</taxon>
        <taxon>Polyangia</taxon>
        <taxon>Nannocystales</taxon>
        <taxon>Nannocystaceae</taxon>
        <taxon>Nannocystis</taxon>
    </lineage>
</organism>
<reference evidence="1 2" key="1">
    <citation type="submission" date="2022-11" db="EMBL/GenBank/DDBJ databases">
        <title>Minimal conservation of predation-associated metabolite biosynthetic gene clusters underscores biosynthetic potential of Myxococcota including descriptions for ten novel species: Archangium lansinium sp. nov., Myxococcus landrumus sp. nov., Nannocystis bai.</title>
        <authorList>
            <person name="Ahearne A."/>
            <person name="Stevens C."/>
            <person name="Dowd S."/>
        </authorList>
    </citation>
    <scope>NUCLEOTIDE SEQUENCE [LARGE SCALE GENOMIC DNA]</scope>
    <source>
        <strain evidence="1 2">BB15-2</strain>
    </source>
</reference>
<accession>A0ABT5E3H6</accession>
<comment type="caution">
    <text evidence="1">The sequence shown here is derived from an EMBL/GenBank/DDBJ whole genome shotgun (WGS) entry which is preliminary data.</text>
</comment>
<gene>
    <name evidence="1" type="ORF">POL25_24000</name>
</gene>
<evidence type="ECO:0000313" key="2">
    <source>
        <dbReference type="Proteomes" id="UP001221686"/>
    </source>
</evidence>
<sequence length="90" mass="10046">MELAEALRAIRDPQRPPLDHIAAANTIVHASQEEVGIDDLLECLRRGHIAADLAAYALNVRLGRRTAEQITAEDNIVDVDFWLRYLAEKG</sequence>
<evidence type="ECO:0000313" key="1">
    <source>
        <dbReference type="EMBL" id="MDC0719983.1"/>
    </source>
</evidence>